<dbReference type="PATRIC" id="fig|1400520.3.peg.1229"/>
<dbReference type="EMBL" id="AWWK01000031">
    <property type="protein sequence ID" value="ETY74603.1"/>
    <property type="molecule type" value="Genomic_DNA"/>
</dbReference>
<evidence type="ECO:0000313" key="5">
    <source>
        <dbReference type="Proteomes" id="UP000019247"/>
    </source>
</evidence>
<dbReference type="GO" id="GO:0016020">
    <property type="term" value="C:membrane"/>
    <property type="evidence" value="ECO:0007669"/>
    <property type="project" value="InterPro"/>
</dbReference>
<evidence type="ECO:0000256" key="1">
    <source>
        <dbReference type="SAM" id="MobiDB-lite"/>
    </source>
</evidence>
<gene>
    <name evidence="4" type="ORF">LFAB_06335</name>
</gene>
<feature type="compositionally biased region" description="Low complexity" evidence="1">
    <location>
        <begin position="28"/>
        <end position="51"/>
    </location>
</feature>
<feature type="transmembrane region" description="Helical" evidence="2">
    <location>
        <begin position="139"/>
        <end position="163"/>
    </location>
</feature>
<keyword evidence="2" id="KW-0472">Membrane</keyword>
<evidence type="ECO:0000259" key="3">
    <source>
        <dbReference type="Pfam" id="PF13240"/>
    </source>
</evidence>
<protein>
    <recommendedName>
        <fullName evidence="3">Zinc-ribbon domain-containing protein</fullName>
    </recommendedName>
</protein>
<comment type="caution">
    <text evidence="4">The sequence shown here is derived from an EMBL/GenBank/DDBJ whole genome shotgun (WGS) entry which is preliminary data.</text>
</comment>
<dbReference type="Pfam" id="PF05656">
    <property type="entry name" value="DUF805"/>
    <property type="match status" value="1"/>
</dbReference>
<dbReference type="AlphaFoldDB" id="W6T9P9"/>
<feature type="domain" description="Zinc-ribbon" evidence="3">
    <location>
        <begin position="3"/>
        <end position="24"/>
    </location>
</feature>
<feature type="transmembrane region" description="Helical" evidence="2">
    <location>
        <begin position="104"/>
        <end position="133"/>
    </location>
</feature>
<accession>W6T9P9</accession>
<reference evidence="4 5" key="1">
    <citation type="journal article" date="2014" name="Genome Announc.">
        <title>Genome Sequence of Lactobacillus fabifermentans Strain T30PCM01, Isolated from Fermenting Grape Marc.</title>
        <authorList>
            <person name="Treu L."/>
            <person name="Vendramin V."/>
            <person name="Bovo B."/>
            <person name="Giacomini A."/>
            <person name="Corich V."/>
            <person name="Campanaro S."/>
        </authorList>
    </citation>
    <scope>NUCLEOTIDE SEQUENCE [LARGE SCALE GENOMIC DNA]</scope>
    <source>
        <strain evidence="4 5">T30PCM01</strain>
    </source>
</reference>
<feature type="transmembrane region" description="Helical" evidence="2">
    <location>
        <begin position="175"/>
        <end position="195"/>
    </location>
</feature>
<dbReference type="HOGENOM" id="CLU_1516065_0_0_9"/>
<keyword evidence="2" id="KW-1133">Transmembrane helix</keyword>
<feature type="region of interest" description="Disordered" evidence="1">
    <location>
        <begin position="28"/>
        <end position="52"/>
    </location>
</feature>
<dbReference type="InterPro" id="IPR026870">
    <property type="entry name" value="Zinc_ribbon_dom"/>
</dbReference>
<dbReference type="Pfam" id="PF13240">
    <property type="entry name" value="Zn_Ribbon_1"/>
    <property type="match status" value="1"/>
</dbReference>
<dbReference type="STRING" id="1400520.LFAB_06335"/>
<dbReference type="Proteomes" id="UP000019247">
    <property type="component" value="Unassembled WGS sequence"/>
</dbReference>
<name>W6T9P9_9LACO</name>
<evidence type="ECO:0000256" key="2">
    <source>
        <dbReference type="SAM" id="Phobius"/>
    </source>
</evidence>
<keyword evidence="2" id="KW-0812">Transmembrane</keyword>
<dbReference type="InterPro" id="IPR008523">
    <property type="entry name" value="DUF805"/>
</dbReference>
<proteinExistence type="predicted"/>
<evidence type="ECO:0000313" key="4">
    <source>
        <dbReference type="EMBL" id="ETY74603.1"/>
    </source>
</evidence>
<dbReference type="RefSeq" id="WP_033613821.1">
    <property type="nucleotide sequence ID" value="NZ_KK036484.1"/>
</dbReference>
<sequence>MLYCTKCGHQLTTATKFCPACGAAQPASAPQSTTTNTTQPTAAPTQTAASQPAPPLKVAQNRWQAWQDATEAETAQGPLSFIDSTKYGISHWRDFKTAESRRGVFWWLTLGITVLGIGVEIVFLILTSVFGALGALGSLLVVVLIFILVAASLVAEVALLSAIARRLIYLGKNPWLCLLSLVIFANLYIFYLLIITNPTTNRAA</sequence>
<organism evidence="4 5">
    <name type="scientific">Lactiplantibacillus fabifermentans T30PCM01</name>
    <dbReference type="NCBI Taxonomy" id="1400520"/>
    <lineage>
        <taxon>Bacteria</taxon>
        <taxon>Bacillati</taxon>
        <taxon>Bacillota</taxon>
        <taxon>Bacilli</taxon>
        <taxon>Lactobacillales</taxon>
        <taxon>Lactobacillaceae</taxon>
        <taxon>Lactiplantibacillus</taxon>
    </lineage>
</organism>
<dbReference type="OrthoDB" id="2410059at2"/>
<dbReference type="eggNOG" id="COG3152">
    <property type="taxonomic scope" value="Bacteria"/>
</dbReference>